<sequence>MKPAAPSYRPFISGHAASPFCGSLLPNNAFSTATSPIPVFCPQKIQVLEKFLKKRKMIRFSSREIHVF</sequence>
<protein>
    <submittedName>
        <fullName evidence="1">Uncharacterized protein</fullName>
    </submittedName>
</protein>
<organism evidence="1 2">
    <name type="scientific">Leptospirillum ferriphilum</name>
    <dbReference type="NCBI Taxonomy" id="178606"/>
    <lineage>
        <taxon>Bacteria</taxon>
        <taxon>Pseudomonadati</taxon>
        <taxon>Nitrospirota</taxon>
        <taxon>Nitrospiria</taxon>
        <taxon>Nitrospirales</taxon>
        <taxon>Nitrospiraceae</taxon>
        <taxon>Leptospirillum</taxon>
    </lineage>
</organism>
<gene>
    <name evidence="1" type="ORF">LptCag_0185</name>
</gene>
<dbReference type="EMBL" id="JPGK01000006">
    <property type="protein sequence ID" value="KGA93572.1"/>
    <property type="molecule type" value="Genomic_DNA"/>
</dbReference>
<dbReference type="Proteomes" id="UP000029452">
    <property type="component" value="Unassembled WGS sequence"/>
</dbReference>
<evidence type="ECO:0000313" key="1">
    <source>
        <dbReference type="EMBL" id="KGA93572.1"/>
    </source>
</evidence>
<accession>A0A094WD58</accession>
<evidence type="ECO:0000313" key="2">
    <source>
        <dbReference type="Proteomes" id="UP000029452"/>
    </source>
</evidence>
<comment type="caution">
    <text evidence="1">The sequence shown here is derived from an EMBL/GenBank/DDBJ whole genome shotgun (WGS) entry which is preliminary data.</text>
</comment>
<name>A0A094WD58_9BACT</name>
<reference evidence="1 2" key="1">
    <citation type="submission" date="2014-06" db="EMBL/GenBank/DDBJ databases">
        <title>Draft genome sequence of iron oxidizing acidophile Leptospirillum ferriphilum DSM14647.</title>
        <authorList>
            <person name="Cardenas J.P."/>
            <person name="Lazcano M."/>
            <person name="Ossandon F.J."/>
            <person name="Corbett M."/>
            <person name="Holmes D.S."/>
            <person name="Watkin E."/>
        </authorList>
    </citation>
    <scope>NUCLEOTIDE SEQUENCE [LARGE SCALE GENOMIC DNA]</scope>
    <source>
        <strain evidence="1 2">DSM 14647</strain>
    </source>
</reference>
<dbReference type="PATRIC" id="fig|178606.4.peg.1783"/>
<proteinExistence type="predicted"/>
<dbReference type="AlphaFoldDB" id="A0A094WD58"/>